<dbReference type="InterPro" id="IPR050300">
    <property type="entry name" value="GDXG_lipolytic_enzyme"/>
</dbReference>
<dbReference type="SUPFAM" id="SSF53474">
    <property type="entry name" value="alpha/beta-Hydrolases"/>
    <property type="match status" value="1"/>
</dbReference>
<dbReference type="InterPro" id="IPR029058">
    <property type="entry name" value="AB_hydrolase_fold"/>
</dbReference>
<evidence type="ECO:0000256" key="1">
    <source>
        <dbReference type="ARBA" id="ARBA00022801"/>
    </source>
</evidence>
<dbReference type="InterPro" id="IPR049492">
    <property type="entry name" value="BD-FAE-like_dom"/>
</dbReference>
<dbReference type="AlphaFoldDB" id="A0A2V2YQZ8"/>
<proteinExistence type="predicted"/>
<feature type="domain" description="BD-FAE-like" evidence="2">
    <location>
        <begin position="36"/>
        <end position="220"/>
    </location>
</feature>
<evidence type="ECO:0000313" key="3">
    <source>
        <dbReference type="EMBL" id="PWV99670.1"/>
    </source>
</evidence>
<dbReference type="Proteomes" id="UP000246635">
    <property type="component" value="Unassembled WGS sequence"/>
</dbReference>
<keyword evidence="1 3" id="KW-0378">Hydrolase</keyword>
<name>A0A2V2YQZ8_9BACL</name>
<dbReference type="GO" id="GO:0016787">
    <property type="term" value="F:hydrolase activity"/>
    <property type="evidence" value="ECO:0007669"/>
    <property type="project" value="UniProtKB-KW"/>
</dbReference>
<comment type="caution">
    <text evidence="3">The sequence shown here is derived from an EMBL/GenBank/DDBJ whole genome shotgun (WGS) entry which is preliminary data.</text>
</comment>
<protein>
    <submittedName>
        <fullName evidence="3">Alpha/beta hydrolase family protein</fullName>
    </submittedName>
</protein>
<dbReference type="OrthoDB" id="9794725at2"/>
<gene>
    <name evidence="3" type="ORF">DFQ01_11343</name>
</gene>
<keyword evidence="4" id="KW-1185">Reference proteome</keyword>
<dbReference type="RefSeq" id="WP_110045059.1">
    <property type="nucleotide sequence ID" value="NZ_CP054612.1"/>
</dbReference>
<dbReference type="Pfam" id="PF20434">
    <property type="entry name" value="BD-FAE"/>
    <property type="match status" value="1"/>
</dbReference>
<dbReference type="PANTHER" id="PTHR48081:SF6">
    <property type="entry name" value="PEPTIDASE S9 PROLYL OLIGOPEPTIDASE CATALYTIC DOMAIN-CONTAINING PROTEIN"/>
    <property type="match status" value="1"/>
</dbReference>
<dbReference type="EMBL" id="QGTQ01000013">
    <property type="protein sequence ID" value="PWV99670.1"/>
    <property type="molecule type" value="Genomic_DNA"/>
</dbReference>
<evidence type="ECO:0000313" key="4">
    <source>
        <dbReference type="Proteomes" id="UP000246635"/>
    </source>
</evidence>
<reference evidence="3 4" key="1">
    <citation type="submission" date="2018-05" db="EMBL/GenBank/DDBJ databases">
        <title>Genomic Encyclopedia of Type Strains, Phase III (KMG-III): the genomes of soil and plant-associated and newly described type strains.</title>
        <authorList>
            <person name="Whitman W."/>
        </authorList>
    </citation>
    <scope>NUCLEOTIDE SEQUENCE [LARGE SCALE GENOMIC DNA]</scope>
    <source>
        <strain evidence="3 4">CECT 5696</strain>
    </source>
</reference>
<dbReference type="PANTHER" id="PTHR48081">
    <property type="entry name" value="AB HYDROLASE SUPERFAMILY PROTEIN C4A8.06C"/>
    <property type="match status" value="1"/>
</dbReference>
<accession>A0A2V2YQZ8</accession>
<organism evidence="3 4">
    <name type="scientific">Paenibacillus cellulosilyticus</name>
    <dbReference type="NCBI Taxonomy" id="375489"/>
    <lineage>
        <taxon>Bacteria</taxon>
        <taxon>Bacillati</taxon>
        <taxon>Bacillota</taxon>
        <taxon>Bacilli</taxon>
        <taxon>Bacillales</taxon>
        <taxon>Paenibacillaceae</taxon>
        <taxon>Paenibacillus</taxon>
    </lineage>
</organism>
<dbReference type="Gene3D" id="3.40.50.1820">
    <property type="entry name" value="alpha/beta hydrolase"/>
    <property type="match status" value="1"/>
</dbReference>
<sequence length="264" mass="29533">MSNTIYLWPEGAPFAKGNEDSDQPTLTSYLVESDRPRGAVIVCPGGGYEFLADHEGEPIAKRLNELGFSAFVLRYRFAPYSHPVPLTDVQRAIRLVRLRAQEWNIDPEHIGILGFSAGGHLASSAATHFDHGQADANDPIDRMSCRPDAAIVCYPVISMGEFRHDGSRRNLLGENPSQADIDLMSNELQVTPQTPPTFIWHTMEDDLVPVENALLFATALRRNKVPFELHVYERHGHGMGLAEWEPSARTWMPLCGEWLIKQGF</sequence>
<evidence type="ECO:0000259" key="2">
    <source>
        <dbReference type="Pfam" id="PF20434"/>
    </source>
</evidence>